<dbReference type="InterPro" id="IPR039420">
    <property type="entry name" value="WalR-like"/>
</dbReference>
<dbReference type="Gene3D" id="1.10.10.10">
    <property type="entry name" value="Winged helix-like DNA-binding domain superfamily/Winged helix DNA-binding domain"/>
    <property type="match status" value="1"/>
</dbReference>
<feature type="domain" description="Response regulatory" evidence="8">
    <location>
        <begin position="2"/>
        <end position="117"/>
    </location>
</feature>
<evidence type="ECO:0000256" key="4">
    <source>
        <dbReference type="ARBA" id="ARBA00023125"/>
    </source>
</evidence>
<comment type="caution">
    <text evidence="10">The sequence shown here is derived from an EMBL/GenBank/DDBJ whole genome shotgun (WGS) entry which is preliminary data.</text>
</comment>
<dbReference type="PROSITE" id="PS51755">
    <property type="entry name" value="OMPR_PHOB"/>
    <property type="match status" value="1"/>
</dbReference>
<keyword evidence="2" id="KW-0902">Two-component regulatory system</keyword>
<dbReference type="PROSITE" id="PS50110">
    <property type="entry name" value="RESPONSE_REGULATORY"/>
    <property type="match status" value="1"/>
</dbReference>
<keyword evidence="3" id="KW-0805">Transcription regulation</keyword>
<dbReference type="FunFam" id="3.40.50.2300:FF:000001">
    <property type="entry name" value="DNA-binding response regulator PhoB"/>
    <property type="match status" value="1"/>
</dbReference>
<dbReference type="SMART" id="SM00862">
    <property type="entry name" value="Trans_reg_C"/>
    <property type="match status" value="1"/>
</dbReference>
<evidence type="ECO:0000259" key="8">
    <source>
        <dbReference type="PROSITE" id="PS50110"/>
    </source>
</evidence>
<reference evidence="10 11" key="1">
    <citation type="submission" date="2019-07" db="EMBL/GenBank/DDBJ databases">
        <title>Draft genome for Aliikangiella sp. M105.</title>
        <authorList>
            <person name="Wang G."/>
        </authorList>
    </citation>
    <scope>NUCLEOTIDE SEQUENCE [LARGE SCALE GENOMIC DNA]</scope>
    <source>
        <strain evidence="10 11">M105</strain>
    </source>
</reference>
<evidence type="ECO:0000256" key="3">
    <source>
        <dbReference type="ARBA" id="ARBA00023015"/>
    </source>
</evidence>
<dbReference type="GO" id="GO:0032993">
    <property type="term" value="C:protein-DNA complex"/>
    <property type="evidence" value="ECO:0007669"/>
    <property type="project" value="TreeGrafter"/>
</dbReference>
<evidence type="ECO:0000256" key="5">
    <source>
        <dbReference type="ARBA" id="ARBA00023163"/>
    </source>
</evidence>
<evidence type="ECO:0000259" key="9">
    <source>
        <dbReference type="PROSITE" id="PS51755"/>
    </source>
</evidence>
<evidence type="ECO:0000313" key="10">
    <source>
        <dbReference type="EMBL" id="TQV85929.1"/>
    </source>
</evidence>
<dbReference type="InterPro" id="IPR016032">
    <property type="entry name" value="Sig_transdc_resp-reg_C-effctor"/>
</dbReference>
<dbReference type="CDD" id="cd00383">
    <property type="entry name" value="trans_reg_C"/>
    <property type="match status" value="1"/>
</dbReference>
<sequence length="225" mass="25476">MNILLVEDNHAIASQISTFLEAQGWRLDFAATGKLGVNLALTNNFDVIILDLNLPDIDGLEVCEQIKRQDTSNTPILMLTARDAFEDKAQGFGKGADDYLTKPFDLRELVLRCQAMKRRPMLHKDSVVQRGKLRLDKKAFKAEWDGRPIKATKTGFVILSKLLDEYPYPVSRSELLQLLWGDEPPESNSLKTHMYELRKATQQVAEQSLVLTISNIGYKLVELDD</sequence>
<dbReference type="GO" id="GO:0006355">
    <property type="term" value="P:regulation of DNA-templated transcription"/>
    <property type="evidence" value="ECO:0007669"/>
    <property type="project" value="InterPro"/>
</dbReference>
<feature type="domain" description="OmpR/PhoB-type" evidence="9">
    <location>
        <begin position="125"/>
        <end position="222"/>
    </location>
</feature>
<feature type="DNA-binding region" description="OmpR/PhoB-type" evidence="7">
    <location>
        <begin position="125"/>
        <end position="222"/>
    </location>
</feature>
<gene>
    <name evidence="10" type="ORF">FLL46_18600</name>
</gene>
<evidence type="ECO:0000256" key="1">
    <source>
        <dbReference type="ARBA" id="ARBA00022553"/>
    </source>
</evidence>
<dbReference type="InterPro" id="IPR011006">
    <property type="entry name" value="CheY-like_superfamily"/>
</dbReference>
<dbReference type="SMART" id="SM00448">
    <property type="entry name" value="REC"/>
    <property type="match status" value="1"/>
</dbReference>
<dbReference type="RefSeq" id="WP_142932848.1">
    <property type="nucleotide sequence ID" value="NZ_ML660167.1"/>
</dbReference>
<dbReference type="GO" id="GO:0000156">
    <property type="term" value="F:phosphorelay response regulator activity"/>
    <property type="evidence" value="ECO:0007669"/>
    <property type="project" value="TreeGrafter"/>
</dbReference>
<dbReference type="CDD" id="cd17574">
    <property type="entry name" value="REC_OmpR"/>
    <property type="match status" value="1"/>
</dbReference>
<name>A0A545U927_9GAMM</name>
<organism evidence="10 11">
    <name type="scientific">Aliikangiella coralliicola</name>
    <dbReference type="NCBI Taxonomy" id="2592383"/>
    <lineage>
        <taxon>Bacteria</taxon>
        <taxon>Pseudomonadati</taxon>
        <taxon>Pseudomonadota</taxon>
        <taxon>Gammaproteobacteria</taxon>
        <taxon>Oceanospirillales</taxon>
        <taxon>Pleioneaceae</taxon>
        <taxon>Aliikangiella</taxon>
    </lineage>
</organism>
<keyword evidence="4 7" id="KW-0238">DNA-binding</keyword>
<dbReference type="InterPro" id="IPR001867">
    <property type="entry name" value="OmpR/PhoB-type_DNA-bd"/>
</dbReference>
<dbReference type="Proteomes" id="UP000315439">
    <property type="component" value="Unassembled WGS sequence"/>
</dbReference>
<proteinExistence type="predicted"/>
<dbReference type="Pfam" id="PF00072">
    <property type="entry name" value="Response_reg"/>
    <property type="match status" value="1"/>
</dbReference>
<dbReference type="InterPro" id="IPR001789">
    <property type="entry name" value="Sig_transdc_resp-reg_receiver"/>
</dbReference>
<dbReference type="SUPFAM" id="SSF52172">
    <property type="entry name" value="CheY-like"/>
    <property type="match status" value="1"/>
</dbReference>
<evidence type="ECO:0000256" key="6">
    <source>
        <dbReference type="PROSITE-ProRule" id="PRU00169"/>
    </source>
</evidence>
<dbReference type="PANTHER" id="PTHR48111:SF22">
    <property type="entry name" value="REGULATOR OF RPOS"/>
    <property type="match status" value="1"/>
</dbReference>
<dbReference type="Pfam" id="PF00486">
    <property type="entry name" value="Trans_reg_C"/>
    <property type="match status" value="1"/>
</dbReference>
<evidence type="ECO:0000256" key="7">
    <source>
        <dbReference type="PROSITE-ProRule" id="PRU01091"/>
    </source>
</evidence>
<dbReference type="AlphaFoldDB" id="A0A545U927"/>
<feature type="modified residue" description="4-aspartylphosphate" evidence="6">
    <location>
        <position position="51"/>
    </location>
</feature>
<evidence type="ECO:0000313" key="11">
    <source>
        <dbReference type="Proteomes" id="UP000315439"/>
    </source>
</evidence>
<dbReference type="EMBL" id="VIKS01000011">
    <property type="protein sequence ID" value="TQV85929.1"/>
    <property type="molecule type" value="Genomic_DNA"/>
</dbReference>
<protein>
    <submittedName>
        <fullName evidence="10">Response regulator transcription factor</fullName>
    </submittedName>
</protein>
<evidence type="ECO:0000256" key="2">
    <source>
        <dbReference type="ARBA" id="ARBA00023012"/>
    </source>
</evidence>
<dbReference type="Gene3D" id="3.40.50.2300">
    <property type="match status" value="1"/>
</dbReference>
<keyword evidence="1 6" id="KW-0597">Phosphoprotein</keyword>
<dbReference type="GO" id="GO:0000976">
    <property type="term" value="F:transcription cis-regulatory region binding"/>
    <property type="evidence" value="ECO:0007669"/>
    <property type="project" value="TreeGrafter"/>
</dbReference>
<dbReference type="GO" id="GO:0005829">
    <property type="term" value="C:cytosol"/>
    <property type="evidence" value="ECO:0007669"/>
    <property type="project" value="TreeGrafter"/>
</dbReference>
<dbReference type="OrthoDB" id="9802426at2"/>
<dbReference type="InterPro" id="IPR036388">
    <property type="entry name" value="WH-like_DNA-bd_sf"/>
</dbReference>
<keyword evidence="5" id="KW-0804">Transcription</keyword>
<keyword evidence="11" id="KW-1185">Reference proteome</keyword>
<accession>A0A545U927</accession>
<dbReference type="SUPFAM" id="SSF46894">
    <property type="entry name" value="C-terminal effector domain of the bipartite response regulators"/>
    <property type="match status" value="1"/>
</dbReference>
<dbReference type="PANTHER" id="PTHR48111">
    <property type="entry name" value="REGULATOR OF RPOS"/>
    <property type="match status" value="1"/>
</dbReference>